<organism evidence="2 3">
    <name type="scientific">Sclerotinia trifoliorum</name>
    <dbReference type="NCBI Taxonomy" id="28548"/>
    <lineage>
        <taxon>Eukaryota</taxon>
        <taxon>Fungi</taxon>
        <taxon>Dikarya</taxon>
        <taxon>Ascomycota</taxon>
        <taxon>Pezizomycotina</taxon>
        <taxon>Leotiomycetes</taxon>
        <taxon>Helotiales</taxon>
        <taxon>Sclerotiniaceae</taxon>
        <taxon>Sclerotinia</taxon>
    </lineage>
</organism>
<proteinExistence type="predicted"/>
<dbReference type="Proteomes" id="UP000624404">
    <property type="component" value="Unassembled WGS sequence"/>
</dbReference>
<feature type="region of interest" description="Disordered" evidence="1">
    <location>
        <begin position="69"/>
        <end position="88"/>
    </location>
</feature>
<evidence type="ECO:0000313" key="3">
    <source>
        <dbReference type="Proteomes" id="UP000624404"/>
    </source>
</evidence>
<gene>
    <name evidence="2" type="ORF">SCLTRI_LOCUS5380</name>
</gene>
<accession>A0A8H2ZNH9</accession>
<protein>
    <submittedName>
        <fullName evidence="2">76c548a7-ac78-4461-b63f-3447f579dcd6</fullName>
    </submittedName>
</protein>
<comment type="caution">
    <text evidence="2">The sequence shown here is derived from an EMBL/GenBank/DDBJ whole genome shotgun (WGS) entry which is preliminary data.</text>
</comment>
<dbReference type="AlphaFoldDB" id="A0A8H2ZNH9"/>
<reference evidence="2" key="1">
    <citation type="submission" date="2020-10" db="EMBL/GenBank/DDBJ databases">
        <authorList>
            <person name="Kusch S."/>
        </authorList>
    </citation>
    <scope>NUCLEOTIDE SEQUENCE</scope>
    <source>
        <strain evidence="2">SwB9</strain>
    </source>
</reference>
<name>A0A8H2ZNH9_9HELO</name>
<evidence type="ECO:0000313" key="2">
    <source>
        <dbReference type="EMBL" id="CAD6445592.1"/>
    </source>
</evidence>
<sequence length="88" mass="9888">MERREKKRGSSMFIGGQSVLEYLRYQGIQGSVTVSINHSTKYGTHRAQPMQLRNLDDLISSRTKLLLNRTDGSGSGAKRSVKYKQDIG</sequence>
<dbReference type="EMBL" id="CAJHIA010000016">
    <property type="protein sequence ID" value="CAD6445592.1"/>
    <property type="molecule type" value="Genomic_DNA"/>
</dbReference>
<evidence type="ECO:0000256" key="1">
    <source>
        <dbReference type="SAM" id="MobiDB-lite"/>
    </source>
</evidence>
<keyword evidence="3" id="KW-1185">Reference proteome</keyword>